<protein>
    <recommendedName>
        <fullName evidence="2">DH domain-containing protein</fullName>
    </recommendedName>
</protein>
<dbReference type="Pfam" id="PF00621">
    <property type="entry name" value="RhoGEF"/>
    <property type="match status" value="1"/>
</dbReference>
<feature type="compositionally biased region" description="Low complexity" evidence="1">
    <location>
        <begin position="926"/>
        <end position="959"/>
    </location>
</feature>
<dbReference type="SUPFAM" id="SSF48065">
    <property type="entry name" value="DBL homology domain (DH-domain)"/>
    <property type="match status" value="1"/>
</dbReference>
<dbReference type="InterPro" id="IPR000219">
    <property type="entry name" value="DH_dom"/>
</dbReference>
<feature type="compositionally biased region" description="Polar residues" evidence="1">
    <location>
        <begin position="275"/>
        <end position="288"/>
    </location>
</feature>
<feature type="region of interest" description="Disordered" evidence="1">
    <location>
        <begin position="426"/>
        <end position="457"/>
    </location>
</feature>
<dbReference type="GO" id="GO:0005737">
    <property type="term" value="C:cytoplasm"/>
    <property type="evidence" value="ECO:0007669"/>
    <property type="project" value="TreeGrafter"/>
</dbReference>
<feature type="region of interest" description="Disordered" evidence="1">
    <location>
        <begin position="518"/>
        <end position="560"/>
    </location>
</feature>
<feature type="region of interest" description="Disordered" evidence="1">
    <location>
        <begin position="906"/>
        <end position="970"/>
    </location>
</feature>
<dbReference type="InterPro" id="IPR051092">
    <property type="entry name" value="FYVE_RhoGEF_PH"/>
</dbReference>
<dbReference type="STRING" id="1296120.A0A1B9H2L7"/>
<dbReference type="GO" id="GO:0005085">
    <property type="term" value="F:guanyl-nucleotide exchange factor activity"/>
    <property type="evidence" value="ECO:0007669"/>
    <property type="project" value="InterPro"/>
</dbReference>
<dbReference type="SMART" id="SM00325">
    <property type="entry name" value="RhoGEF"/>
    <property type="match status" value="1"/>
</dbReference>
<feature type="region of interest" description="Disordered" evidence="1">
    <location>
        <begin position="1"/>
        <end position="144"/>
    </location>
</feature>
<organism evidence="3 4">
    <name type="scientific">Kwoniella heveanensis BCC8398</name>
    <dbReference type="NCBI Taxonomy" id="1296120"/>
    <lineage>
        <taxon>Eukaryota</taxon>
        <taxon>Fungi</taxon>
        <taxon>Dikarya</taxon>
        <taxon>Basidiomycota</taxon>
        <taxon>Agaricomycotina</taxon>
        <taxon>Tremellomycetes</taxon>
        <taxon>Tremellales</taxon>
        <taxon>Cryptococcaceae</taxon>
        <taxon>Kwoniella</taxon>
    </lineage>
</organism>
<feature type="compositionally biased region" description="Basic and acidic residues" evidence="1">
    <location>
        <begin position="1144"/>
        <end position="1153"/>
    </location>
</feature>
<feature type="region of interest" description="Disordered" evidence="1">
    <location>
        <begin position="262"/>
        <end position="353"/>
    </location>
</feature>
<reference evidence="3 4" key="1">
    <citation type="submission" date="2013-07" db="EMBL/GenBank/DDBJ databases">
        <title>The Genome Sequence of Cryptococcus heveanensis BCC8398.</title>
        <authorList>
            <consortium name="The Broad Institute Genome Sequencing Platform"/>
            <person name="Cuomo C."/>
            <person name="Litvintseva A."/>
            <person name="Chen Y."/>
            <person name="Heitman J."/>
            <person name="Sun S."/>
            <person name="Springer D."/>
            <person name="Dromer F."/>
            <person name="Young S.K."/>
            <person name="Zeng Q."/>
            <person name="Gargeya S."/>
            <person name="Fitzgerald M."/>
            <person name="Abouelleil A."/>
            <person name="Alvarado L."/>
            <person name="Berlin A.M."/>
            <person name="Chapman S.B."/>
            <person name="Dewar J."/>
            <person name="Goldberg J."/>
            <person name="Griggs A."/>
            <person name="Gujja S."/>
            <person name="Hansen M."/>
            <person name="Howarth C."/>
            <person name="Imamovic A."/>
            <person name="Larimer J."/>
            <person name="McCowan C."/>
            <person name="Murphy C."/>
            <person name="Pearson M."/>
            <person name="Priest M."/>
            <person name="Roberts A."/>
            <person name="Saif S."/>
            <person name="Shea T."/>
            <person name="Sykes S."/>
            <person name="Wortman J."/>
            <person name="Nusbaum C."/>
            <person name="Birren B."/>
        </authorList>
    </citation>
    <scope>NUCLEOTIDE SEQUENCE [LARGE SCALE GENOMIC DNA]</scope>
    <source>
        <strain evidence="3 4">BCC8398</strain>
    </source>
</reference>
<feature type="compositionally biased region" description="Polar residues" evidence="1">
    <location>
        <begin position="341"/>
        <end position="353"/>
    </location>
</feature>
<dbReference type="PANTHER" id="PTHR12673:SF159">
    <property type="entry name" value="LD03170P"/>
    <property type="match status" value="1"/>
</dbReference>
<dbReference type="AlphaFoldDB" id="A0A1B9H2L7"/>
<gene>
    <name evidence="3" type="ORF">I316_00638</name>
</gene>
<dbReference type="Proteomes" id="UP000092666">
    <property type="component" value="Unassembled WGS sequence"/>
</dbReference>
<dbReference type="EMBL" id="KV700122">
    <property type="protein sequence ID" value="OCF37513.1"/>
    <property type="molecule type" value="Genomic_DNA"/>
</dbReference>
<dbReference type="Gene3D" id="1.20.900.10">
    <property type="entry name" value="Dbl homology (DH) domain"/>
    <property type="match status" value="1"/>
</dbReference>
<reference evidence="4" key="2">
    <citation type="submission" date="2013-12" db="EMBL/GenBank/DDBJ databases">
        <title>Evolution of pathogenesis and genome organization in the Tremellales.</title>
        <authorList>
            <person name="Cuomo C."/>
            <person name="Litvintseva A."/>
            <person name="Heitman J."/>
            <person name="Chen Y."/>
            <person name="Sun S."/>
            <person name="Springer D."/>
            <person name="Dromer F."/>
            <person name="Young S."/>
            <person name="Zeng Q."/>
            <person name="Chapman S."/>
            <person name="Gujja S."/>
            <person name="Saif S."/>
            <person name="Birren B."/>
        </authorList>
    </citation>
    <scope>NUCLEOTIDE SEQUENCE [LARGE SCALE GENOMIC DNA]</scope>
    <source>
        <strain evidence="4">BCC8398</strain>
    </source>
</reference>
<feature type="compositionally biased region" description="Pro residues" evidence="1">
    <location>
        <begin position="64"/>
        <end position="73"/>
    </location>
</feature>
<dbReference type="PROSITE" id="PS50010">
    <property type="entry name" value="DH_2"/>
    <property type="match status" value="1"/>
</dbReference>
<dbReference type="InterPro" id="IPR035899">
    <property type="entry name" value="DBL_dom_sf"/>
</dbReference>
<feature type="compositionally biased region" description="Acidic residues" evidence="1">
    <location>
        <begin position="1154"/>
        <end position="1167"/>
    </location>
</feature>
<feature type="compositionally biased region" description="Low complexity" evidence="1">
    <location>
        <begin position="88"/>
        <end position="121"/>
    </location>
</feature>
<feature type="compositionally biased region" description="Polar residues" evidence="1">
    <location>
        <begin position="313"/>
        <end position="333"/>
    </location>
</feature>
<evidence type="ECO:0000313" key="3">
    <source>
        <dbReference type="EMBL" id="OCF37513.1"/>
    </source>
</evidence>
<dbReference type="PANTHER" id="PTHR12673">
    <property type="entry name" value="FACIOGENITAL DYSPLASIA PROTEIN"/>
    <property type="match status" value="1"/>
</dbReference>
<evidence type="ECO:0000256" key="1">
    <source>
        <dbReference type="SAM" id="MobiDB-lite"/>
    </source>
</evidence>
<dbReference type="OrthoDB" id="1716625at2759"/>
<evidence type="ECO:0000259" key="2">
    <source>
        <dbReference type="PROSITE" id="PS50010"/>
    </source>
</evidence>
<evidence type="ECO:0000313" key="4">
    <source>
        <dbReference type="Proteomes" id="UP000092666"/>
    </source>
</evidence>
<keyword evidence="4" id="KW-1185">Reference proteome</keyword>
<feature type="domain" description="DH" evidence="2">
    <location>
        <begin position="613"/>
        <end position="803"/>
    </location>
</feature>
<sequence length="1182" mass="126955">MPSQFSSPPLRAPRSPGGRSPVPIHSQAYAIETPPLPQWEMLTSPYTSMTRSNRHVLSPHRAAPAPPVPPLPSSPAMYGTAGSPLPSPAMISSSSPIVRSTSSSSSASTASSSSTTSQRVSTPPPPIRNRRASKTSSKLLPALPLSINTGSDPLLSLSSSPAPSPASAKPKRLAVDYSASGATEGLGIRIPDDVQIVVSREGRRSRAVSVSMGSSPCSTPVPKLDMSCLPTPPITSSHSPSVERAISRSPNRQLITPLAVVGATPPRPARRASSVYPSPASTSLSTAKKSPLLAPRPISLAPHSDLLPPPNTYARSLSPSGESISTITVSPASTPRPVVSEVNSSKPANTIPDSSSALALAIDDFSTPMGGRKRDSAQRRLSALRGLVANLDFNQPWSITDINSEENLFSPEPQLDSDQGSFVWACGGDSEDSHESDQSTEESFIMTSSSEEALSSPVHQISLPLPFVRGDQHKGIIEPDIAESHGWPEPKSIPHHEPEPLSASAIEYSPLRADVASVRQNPGPRKQSSSTPPRRPRPFRASSDLLSRTPEPPRPASRARREVFDVASSGYSKCFEPASPLLPVTPTSTWRSSLATDETYSRLMQTYGPMEVKRQEIIWEMCETEHAFIKSMRTVLRLFATPLKTPQGRWIDGIPGKITDLFDSLECIVHAHGIVSTSERDMRRRSDVLDVSAFVGMFKGWVHRLEVHEWYLIKFESVVALVEENVRDPDSVFGEFVRMQMKEEVLGAMSLGSMLLKPVQRLTKYPLFLKRLLDATPHPHHAHPEILALLSTTESIILTLQATKAKEEDFEQLQAFEPRLIGLPEGFSLVVRGRKLLGQGQVLRVPPSKDLSAVLGSRARAGSLHSSRGSISSSFSSSAPSTASSISPWDFSASLTPSRTSAFSVSSNGSSLYSGPPSRSNSITKPSPSFSAISSFSSPSRPSVTRSPSSTSSFVDSPRPSTPSSSKGKRKEDVLTMLIFDDLVILGSVVQERGGLFSVTSGKKKGQSMLRVLPESEGGIGKVAEIKDWSGWNGHSDLLTVTILPISHSARKPMAPITTAFSLPNPSLSTSPSLRSLKPSLSSNSLSNGLNLTCPTLNSLSGFLGMLGQVSTAGMGVARGSEYVDGDQSERYEEAKLHSQVGSHDYEHDLDEKEILEEEEDDSDSEIESSHVVEGEWTGYAT</sequence>
<feature type="region of interest" description="Disordered" evidence="1">
    <location>
        <begin position="1133"/>
        <end position="1182"/>
    </location>
</feature>
<proteinExistence type="predicted"/>
<name>A0A1B9H2L7_9TREE</name>
<feature type="region of interest" description="Disordered" evidence="1">
    <location>
        <begin position="864"/>
        <end position="884"/>
    </location>
</feature>
<feature type="compositionally biased region" description="Low complexity" evidence="1">
    <location>
        <begin position="539"/>
        <end position="549"/>
    </location>
</feature>
<feature type="compositionally biased region" description="Polar residues" evidence="1">
    <location>
        <begin position="441"/>
        <end position="457"/>
    </location>
</feature>
<feature type="compositionally biased region" description="Low complexity" evidence="1">
    <location>
        <begin position="906"/>
        <end position="918"/>
    </location>
</feature>
<accession>A0A1B9H2L7</accession>